<organism evidence="1">
    <name type="scientific">marine sediment metagenome</name>
    <dbReference type="NCBI Taxonomy" id="412755"/>
    <lineage>
        <taxon>unclassified sequences</taxon>
        <taxon>metagenomes</taxon>
        <taxon>ecological metagenomes</taxon>
    </lineage>
</organism>
<protein>
    <submittedName>
        <fullName evidence="1">Uncharacterized protein</fullName>
    </submittedName>
</protein>
<feature type="non-terminal residue" evidence="1">
    <location>
        <position position="1"/>
    </location>
</feature>
<comment type="caution">
    <text evidence="1">The sequence shown here is derived from an EMBL/GenBank/DDBJ whole genome shotgun (WGS) entry which is preliminary data.</text>
</comment>
<gene>
    <name evidence="1" type="ORF">S01H1_16378</name>
</gene>
<evidence type="ECO:0000313" key="1">
    <source>
        <dbReference type="EMBL" id="GAF81306.1"/>
    </source>
</evidence>
<dbReference type="Gene3D" id="2.60.120.430">
    <property type="entry name" value="Galactose-binding lectin"/>
    <property type="match status" value="1"/>
</dbReference>
<proteinExistence type="predicted"/>
<dbReference type="EMBL" id="BARS01008612">
    <property type="protein sequence ID" value="GAF81306.1"/>
    <property type="molecule type" value="Genomic_DNA"/>
</dbReference>
<name>X0T1R6_9ZZZZ</name>
<dbReference type="AlphaFoldDB" id="X0T1R6"/>
<dbReference type="SUPFAM" id="SSF49785">
    <property type="entry name" value="Galactose-binding domain-like"/>
    <property type="match status" value="1"/>
</dbReference>
<feature type="non-terminal residue" evidence="1">
    <location>
        <position position="365"/>
    </location>
</feature>
<reference evidence="1" key="1">
    <citation type="journal article" date="2014" name="Front. Microbiol.">
        <title>High frequency of phylogenetically diverse reductive dehalogenase-homologous genes in deep subseafloor sedimentary metagenomes.</title>
        <authorList>
            <person name="Kawai M."/>
            <person name="Futagami T."/>
            <person name="Toyoda A."/>
            <person name="Takaki Y."/>
            <person name="Nishi S."/>
            <person name="Hori S."/>
            <person name="Arai W."/>
            <person name="Tsubouchi T."/>
            <person name="Morono Y."/>
            <person name="Uchiyama I."/>
            <person name="Ito T."/>
            <person name="Fujiyama A."/>
            <person name="Inagaki F."/>
            <person name="Takami H."/>
        </authorList>
    </citation>
    <scope>NUCLEOTIDE SEQUENCE</scope>
    <source>
        <strain evidence="1">Expedition CK06-06</strain>
    </source>
</reference>
<sequence length="365" mass="40844">ITPGEKTLFLNARDYAKQRVTNELSAKITPFQAADDLDGFAGRCEAALTEADAFEALEDNREYLFTKLDMNALCRLARYNAHKIRTSACLCLFYETDDYALLKRAKAHAEEALAAWKQLVEITEPYYDRLHLGPTGGHWKDNLALVEQDVRRLEKVEEIFLKYGRFTLGFDFGERVRHGPRGHDRQESDYDLVEPRFTRIGPEDGYEADRGFGWEAHGDLAAVTREPLPLGTLRGTRIAGRDEAPQDVPAEYLSLDFISGRTPASFRADVPNGTYQLVFLIGDLSERPADHGGMSIRANGGQLLSFEIPKGEVREDRATVEVGQGAIEVRLLPGEGGEWVLNALIIAERKPRIGHLPLYSAPKRA</sequence>
<accession>X0T1R6</accession>
<dbReference type="InterPro" id="IPR008979">
    <property type="entry name" value="Galactose-bd-like_sf"/>
</dbReference>